<evidence type="ECO:0000313" key="5">
    <source>
        <dbReference type="EMBL" id="CCH33412.1"/>
    </source>
</evidence>
<comment type="subcellular location">
    <subcellularLocation>
        <location evidence="1">Secreted</location>
    </subcellularLocation>
</comment>
<keyword evidence="4" id="KW-0732">Signal</keyword>
<dbReference type="Proteomes" id="UP000006281">
    <property type="component" value="Chromosome"/>
</dbReference>
<dbReference type="InterPro" id="IPR001820">
    <property type="entry name" value="TIMP"/>
</dbReference>
<dbReference type="EMBL" id="HE804045">
    <property type="protein sequence ID" value="CCH33412.1"/>
    <property type="molecule type" value="Genomic_DNA"/>
</dbReference>
<keyword evidence="6" id="KW-1185">Reference proteome</keyword>
<dbReference type="BioCyc" id="SESP1179773:BN6_RS29645-MONOMER"/>
<feature type="chain" id="PRO_5003834139" description="Secreted protein" evidence="4">
    <location>
        <begin position="32"/>
        <end position="163"/>
    </location>
</feature>
<protein>
    <recommendedName>
        <fullName evidence="7">Secreted protein</fullName>
    </recommendedName>
</protein>
<dbReference type="OrthoDB" id="3691513at2"/>
<evidence type="ECO:0000256" key="1">
    <source>
        <dbReference type="ARBA" id="ARBA00004613"/>
    </source>
</evidence>
<dbReference type="PATRIC" id="fig|1179773.3.peg.6208"/>
<dbReference type="eggNOG" id="ENOG5033EAN">
    <property type="taxonomic scope" value="Bacteria"/>
</dbReference>
<reference evidence="5 6" key="1">
    <citation type="journal article" date="2012" name="BMC Genomics">
        <title>Complete genome sequence of Saccharothrix espanaensis DSM 44229T and comparison to the other completely sequenced Pseudonocardiaceae.</title>
        <authorList>
            <person name="Strobel T."/>
            <person name="Al-Dilaimi A."/>
            <person name="Blom J."/>
            <person name="Gessner A."/>
            <person name="Kalinowski J."/>
            <person name="Luzhetska M."/>
            <person name="Puhler A."/>
            <person name="Szczepanowski R."/>
            <person name="Bechthold A."/>
            <person name="Ruckert C."/>
        </authorList>
    </citation>
    <scope>NUCLEOTIDE SEQUENCE [LARGE SCALE GENOMIC DNA]</scope>
    <source>
        <strain evidence="6">ATCC 51144 / DSM 44229 / JCM 9112 / NBRC 15066 / NRRL 15764</strain>
    </source>
</reference>
<evidence type="ECO:0000256" key="3">
    <source>
        <dbReference type="SAM" id="MobiDB-lite"/>
    </source>
</evidence>
<dbReference type="GO" id="GO:0005576">
    <property type="term" value="C:extracellular region"/>
    <property type="evidence" value="ECO:0007669"/>
    <property type="project" value="UniProtKB-SubCell"/>
</dbReference>
<gene>
    <name evidence="5" type="ordered locus">BN6_61610</name>
</gene>
<dbReference type="GO" id="GO:0008191">
    <property type="term" value="F:metalloendopeptidase inhibitor activity"/>
    <property type="evidence" value="ECO:0007669"/>
    <property type="project" value="InterPro"/>
</dbReference>
<feature type="region of interest" description="Disordered" evidence="3">
    <location>
        <begin position="131"/>
        <end position="163"/>
    </location>
</feature>
<dbReference type="Pfam" id="PF00965">
    <property type="entry name" value="TIMP"/>
    <property type="match status" value="1"/>
</dbReference>
<dbReference type="HOGENOM" id="CLU_1823931_0_0_11"/>
<accession>K0K791</accession>
<evidence type="ECO:0000256" key="4">
    <source>
        <dbReference type="SAM" id="SignalP"/>
    </source>
</evidence>
<dbReference type="InterPro" id="IPR008993">
    <property type="entry name" value="TIMP-like_OB-fold"/>
</dbReference>
<name>K0K791_SACES</name>
<dbReference type="STRING" id="1179773.BN6_61610"/>
<sequence length="163" mass="17115">MARFRVLAHVAAAATVAAGLLTAVFTGTASACSCYPGDNESWRYARANHVFVGVVTAKHREVRDPSGADDRFIYTVIVNKEYKGDVPRRVYVATHVQGTACGIDLQIGSKYLVFGKGDSSDRRVESGLCDGTRLASGGPPVTTGLPTSTTVTPTCSTSTAPST</sequence>
<evidence type="ECO:0000256" key="2">
    <source>
        <dbReference type="ARBA" id="ARBA00022525"/>
    </source>
</evidence>
<dbReference type="AlphaFoldDB" id="K0K791"/>
<feature type="compositionally biased region" description="Low complexity" evidence="3">
    <location>
        <begin position="136"/>
        <end position="163"/>
    </location>
</feature>
<dbReference type="SUPFAM" id="SSF50242">
    <property type="entry name" value="TIMP-like"/>
    <property type="match status" value="1"/>
</dbReference>
<proteinExistence type="predicted"/>
<keyword evidence="2" id="KW-0964">Secreted</keyword>
<dbReference type="KEGG" id="sesp:BN6_61610"/>
<evidence type="ECO:0000313" key="6">
    <source>
        <dbReference type="Proteomes" id="UP000006281"/>
    </source>
</evidence>
<feature type="signal peptide" evidence="4">
    <location>
        <begin position="1"/>
        <end position="31"/>
    </location>
</feature>
<dbReference type="Gene3D" id="2.40.50.120">
    <property type="match status" value="1"/>
</dbReference>
<dbReference type="PROSITE" id="PS51257">
    <property type="entry name" value="PROKAR_LIPOPROTEIN"/>
    <property type="match status" value="1"/>
</dbReference>
<organism evidence="5 6">
    <name type="scientific">Saccharothrix espanaensis (strain ATCC 51144 / DSM 44229 / JCM 9112 / NBRC 15066 / NRRL 15764)</name>
    <dbReference type="NCBI Taxonomy" id="1179773"/>
    <lineage>
        <taxon>Bacteria</taxon>
        <taxon>Bacillati</taxon>
        <taxon>Actinomycetota</taxon>
        <taxon>Actinomycetes</taxon>
        <taxon>Pseudonocardiales</taxon>
        <taxon>Pseudonocardiaceae</taxon>
        <taxon>Saccharothrix</taxon>
    </lineage>
</organism>
<evidence type="ECO:0008006" key="7">
    <source>
        <dbReference type="Google" id="ProtNLM"/>
    </source>
</evidence>